<evidence type="ECO:0000256" key="3">
    <source>
        <dbReference type="ARBA" id="ARBA00006171"/>
    </source>
</evidence>
<dbReference type="NCBIfam" id="TIGR01549">
    <property type="entry name" value="HAD-SF-IA-v1"/>
    <property type="match status" value="1"/>
</dbReference>
<name>A1AN89_PELPD</name>
<dbReference type="Proteomes" id="UP000006732">
    <property type="component" value="Chromosome"/>
</dbReference>
<dbReference type="FunFam" id="3.40.50.1000:FF:000022">
    <property type="entry name" value="Phosphoglycolate phosphatase"/>
    <property type="match status" value="1"/>
</dbReference>
<sequence>MTVRSAFFDLDGTLVDSLADLADAVNHMLSSLDRPALPLAEVRLLIGKGAHNLVRRALKSDDEHIVQQGLARFLEYNHGHIVDKSRLYPGAREALESLVDNGITLAAISNKNEALSRLILGELGIAPLFEVICGGNSFAEMKPSPLPLLKTLERLDISATEAVMAGDSINDIQAGRRAGITTIGCCWGYGAPEELRQADYRADSCSDVSRIILTGKSP</sequence>
<dbReference type="InterPro" id="IPR023198">
    <property type="entry name" value="PGP-like_dom2"/>
</dbReference>
<evidence type="ECO:0000313" key="6">
    <source>
        <dbReference type="Proteomes" id="UP000006732"/>
    </source>
</evidence>
<keyword evidence="6" id="KW-1185">Reference proteome</keyword>
<accession>A1AN89</accession>
<evidence type="ECO:0000256" key="1">
    <source>
        <dbReference type="ARBA" id="ARBA00000830"/>
    </source>
</evidence>
<keyword evidence="5" id="KW-0378">Hydrolase</keyword>
<evidence type="ECO:0000256" key="2">
    <source>
        <dbReference type="ARBA" id="ARBA00004818"/>
    </source>
</evidence>
<dbReference type="GO" id="GO:0006281">
    <property type="term" value="P:DNA repair"/>
    <property type="evidence" value="ECO:0007669"/>
    <property type="project" value="TreeGrafter"/>
</dbReference>
<dbReference type="SFLD" id="SFLDG01129">
    <property type="entry name" value="C1.5:_HAD__Beta-PGM__Phosphata"/>
    <property type="match status" value="1"/>
</dbReference>
<proteinExistence type="inferred from homology"/>
<dbReference type="PANTHER" id="PTHR43434:SF1">
    <property type="entry name" value="PHOSPHOGLYCOLATE PHOSPHATASE"/>
    <property type="match status" value="1"/>
</dbReference>
<dbReference type="Gene3D" id="3.40.50.1000">
    <property type="entry name" value="HAD superfamily/HAD-like"/>
    <property type="match status" value="1"/>
</dbReference>
<dbReference type="GO" id="GO:0005829">
    <property type="term" value="C:cytosol"/>
    <property type="evidence" value="ECO:0007669"/>
    <property type="project" value="TreeGrafter"/>
</dbReference>
<comment type="pathway">
    <text evidence="2">Organic acid metabolism; glycolate biosynthesis; glycolate from 2-phosphoglycolate: step 1/1.</text>
</comment>
<evidence type="ECO:0000313" key="5">
    <source>
        <dbReference type="EMBL" id="ABK98809.1"/>
    </source>
</evidence>
<gene>
    <name evidence="5" type="ordered locus">Ppro_1187</name>
</gene>
<dbReference type="InterPro" id="IPR041492">
    <property type="entry name" value="HAD_2"/>
</dbReference>
<dbReference type="InterPro" id="IPR050155">
    <property type="entry name" value="HAD-like_hydrolase_sf"/>
</dbReference>
<dbReference type="HOGENOM" id="CLU_045011_19_1_7"/>
<dbReference type="InterPro" id="IPR006439">
    <property type="entry name" value="HAD-SF_hydro_IA"/>
</dbReference>
<dbReference type="STRING" id="338966.Ppro_1187"/>
<dbReference type="EC" id="3.1.3.18" evidence="4"/>
<evidence type="ECO:0000256" key="4">
    <source>
        <dbReference type="ARBA" id="ARBA00013078"/>
    </source>
</evidence>
<dbReference type="SFLD" id="SFLDG01135">
    <property type="entry name" value="C1.5.6:_HAD__Beta-PGM__Phospha"/>
    <property type="match status" value="1"/>
</dbReference>
<organism evidence="5 6">
    <name type="scientific">Pelobacter propionicus (strain DSM 2379 / NBRC 103807 / OttBd1)</name>
    <dbReference type="NCBI Taxonomy" id="338966"/>
    <lineage>
        <taxon>Bacteria</taxon>
        <taxon>Pseudomonadati</taxon>
        <taxon>Thermodesulfobacteriota</taxon>
        <taxon>Desulfuromonadia</taxon>
        <taxon>Desulfuromonadales</taxon>
        <taxon>Desulfuromonadaceae</taxon>
        <taxon>Pelobacter</taxon>
    </lineage>
</organism>
<protein>
    <recommendedName>
        <fullName evidence="4">phosphoglycolate phosphatase</fullName>
        <ecNumber evidence="4">3.1.3.18</ecNumber>
    </recommendedName>
</protein>
<dbReference type="InterPro" id="IPR036412">
    <property type="entry name" value="HAD-like_sf"/>
</dbReference>
<dbReference type="Pfam" id="PF13419">
    <property type="entry name" value="HAD_2"/>
    <property type="match status" value="1"/>
</dbReference>
<dbReference type="GO" id="GO:0008967">
    <property type="term" value="F:phosphoglycolate phosphatase activity"/>
    <property type="evidence" value="ECO:0007669"/>
    <property type="project" value="UniProtKB-EC"/>
</dbReference>
<dbReference type="KEGG" id="ppd:Ppro_1187"/>
<dbReference type="EMBL" id="CP000482">
    <property type="protein sequence ID" value="ABK98809.1"/>
    <property type="molecule type" value="Genomic_DNA"/>
</dbReference>
<comment type="similarity">
    <text evidence="3">Belongs to the HAD-like hydrolase superfamily. CbbY/CbbZ/Gph/YieH family.</text>
</comment>
<dbReference type="PANTHER" id="PTHR43434">
    <property type="entry name" value="PHOSPHOGLYCOLATE PHOSPHATASE"/>
    <property type="match status" value="1"/>
</dbReference>
<dbReference type="OrthoDB" id="9793014at2"/>
<dbReference type="PRINTS" id="PR00413">
    <property type="entry name" value="HADHALOGNASE"/>
</dbReference>
<dbReference type="Gene3D" id="1.10.150.240">
    <property type="entry name" value="Putative phosphatase, domain 2"/>
    <property type="match status" value="1"/>
</dbReference>
<dbReference type="AlphaFoldDB" id="A1AN89"/>
<dbReference type="InterPro" id="IPR023214">
    <property type="entry name" value="HAD_sf"/>
</dbReference>
<dbReference type="RefSeq" id="WP_011735111.1">
    <property type="nucleotide sequence ID" value="NC_008609.1"/>
</dbReference>
<reference evidence="5 6" key="1">
    <citation type="submission" date="2006-10" db="EMBL/GenBank/DDBJ databases">
        <title>Complete sequence of chromosome of Pelobacter propionicus DSM 2379.</title>
        <authorList>
            <consortium name="US DOE Joint Genome Institute"/>
            <person name="Copeland A."/>
            <person name="Lucas S."/>
            <person name="Lapidus A."/>
            <person name="Barry K."/>
            <person name="Detter J.C."/>
            <person name="Glavina del Rio T."/>
            <person name="Hammon N."/>
            <person name="Israni S."/>
            <person name="Dalin E."/>
            <person name="Tice H."/>
            <person name="Pitluck S."/>
            <person name="Saunders E."/>
            <person name="Brettin T."/>
            <person name="Bruce D."/>
            <person name="Han C."/>
            <person name="Tapia R."/>
            <person name="Schmutz J."/>
            <person name="Larimer F."/>
            <person name="Land M."/>
            <person name="Hauser L."/>
            <person name="Kyrpides N."/>
            <person name="Kim E."/>
            <person name="Lovley D."/>
            <person name="Richardson P."/>
        </authorList>
    </citation>
    <scope>NUCLEOTIDE SEQUENCE [LARGE SCALE GENOMIC DNA]</scope>
    <source>
        <strain evidence="6">DSM 2379 / NBRC 103807 / OttBd1</strain>
    </source>
</reference>
<comment type="catalytic activity">
    <reaction evidence="1">
        <text>2-phosphoglycolate + H2O = glycolate + phosphate</text>
        <dbReference type="Rhea" id="RHEA:14369"/>
        <dbReference type="ChEBI" id="CHEBI:15377"/>
        <dbReference type="ChEBI" id="CHEBI:29805"/>
        <dbReference type="ChEBI" id="CHEBI:43474"/>
        <dbReference type="ChEBI" id="CHEBI:58033"/>
        <dbReference type="EC" id="3.1.3.18"/>
    </reaction>
</comment>
<dbReference type="eggNOG" id="COG0546">
    <property type="taxonomic scope" value="Bacteria"/>
</dbReference>
<dbReference type="SUPFAM" id="SSF56784">
    <property type="entry name" value="HAD-like"/>
    <property type="match status" value="1"/>
</dbReference>
<dbReference type="SFLD" id="SFLDS00003">
    <property type="entry name" value="Haloacid_Dehalogenase"/>
    <property type="match status" value="1"/>
</dbReference>